<sequence length="90" mass="8800">MNRAQIVAILATAGASLTGPVTAQTIELARTLTGGNIQLAQAQINQCVSVGDIVCCVDGSGAGQNSGSDSDGGICGPALLQISVPTPYAG</sequence>
<dbReference type="Proteomes" id="UP000244496">
    <property type="component" value="Plasmid unnamed1"/>
</dbReference>
<accession>A0A2S0URV5</accession>
<protein>
    <submittedName>
        <fullName evidence="2">Uncharacterized protein</fullName>
    </submittedName>
</protein>
<dbReference type="AlphaFoldDB" id="A0A2S0URV5"/>
<keyword evidence="1" id="KW-0732">Signal</keyword>
<reference evidence="2 3" key="1">
    <citation type="submission" date="2018-04" db="EMBL/GenBank/DDBJ databases">
        <title>Genome sequencing of Gemmobacter.</title>
        <authorList>
            <person name="Yi H."/>
            <person name="Baek M.-G."/>
        </authorList>
    </citation>
    <scope>NUCLEOTIDE SEQUENCE [LARGE SCALE GENOMIC DNA]</scope>
    <source>
        <strain evidence="2 3">HYN0069</strain>
        <plasmid evidence="3">Plasmid unnamed1</plasmid>
    </source>
</reference>
<gene>
    <name evidence="2" type="ORF">HYN69_18165</name>
</gene>
<proteinExistence type="predicted"/>
<organism evidence="2 3">
    <name type="scientific">Paragemmobacter aquarius</name>
    <dbReference type="NCBI Taxonomy" id="2169400"/>
    <lineage>
        <taxon>Bacteria</taxon>
        <taxon>Pseudomonadati</taxon>
        <taxon>Pseudomonadota</taxon>
        <taxon>Alphaproteobacteria</taxon>
        <taxon>Rhodobacterales</taxon>
        <taxon>Paracoccaceae</taxon>
        <taxon>Paragemmobacter</taxon>
    </lineage>
</organism>
<keyword evidence="3" id="KW-1185">Reference proteome</keyword>
<geneLocation type="plasmid" evidence="2">
    <name>unnamed1</name>
</geneLocation>
<keyword evidence="2" id="KW-0614">Plasmid</keyword>
<dbReference type="KEGG" id="geh:HYN69_18165"/>
<dbReference type="EMBL" id="CP028919">
    <property type="protein sequence ID" value="AWB50535.1"/>
    <property type="molecule type" value="Genomic_DNA"/>
</dbReference>
<evidence type="ECO:0000313" key="2">
    <source>
        <dbReference type="EMBL" id="AWB50535.1"/>
    </source>
</evidence>
<feature type="signal peptide" evidence="1">
    <location>
        <begin position="1"/>
        <end position="23"/>
    </location>
</feature>
<evidence type="ECO:0000256" key="1">
    <source>
        <dbReference type="SAM" id="SignalP"/>
    </source>
</evidence>
<feature type="chain" id="PRO_5015782535" evidence="1">
    <location>
        <begin position="24"/>
        <end position="90"/>
    </location>
</feature>
<name>A0A2S0URV5_9RHOB</name>
<evidence type="ECO:0000313" key="3">
    <source>
        <dbReference type="Proteomes" id="UP000244496"/>
    </source>
</evidence>